<comment type="caution">
    <text evidence="1">The sequence shown here is derived from an EMBL/GenBank/DDBJ whole genome shotgun (WGS) entry which is preliminary data.</text>
</comment>
<dbReference type="VEuPathDB" id="FungiDB:RhiirA1_475157"/>
<dbReference type="EMBL" id="LLXI01003033">
    <property type="protein sequence ID" value="PKY58485.1"/>
    <property type="molecule type" value="Genomic_DNA"/>
</dbReference>
<dbReference type="VEuPathDB" id="FungiDB:FUN_004968"/>
<proteinExistence type="predicted"/>
<reference evidence="1 2" key="1">
    <citation type="submission" date="2015-10" db="EMBL/GenBank/DDBJ databases">
        <title>Genome analyses suggest a sexual origin of heterokaryosis in a supposedly ancient asexual fungus.</title>
        <authorList>
            <person name="Ropars J."/>
            <person name="Sedzielewska K."/>
            <person name="Noel J."/>
            <person name="Charron P."/>
            <person name="Farinelli L."/>
            <person name="Marton T."/>
            <person name="Kruger M."/>
            <person name="Pelin A."/>
            <person name="Brachmann A."/>
            <person name="Corradi N."/>
        </authorList>
    </citation>
    <scope>NUCLEOTIDE SEQUENCE [LARGE SCALE GENOMIC DNA]</scope>
    <source>
        <strain evidence="1 2">A4</strain>
    </source>
</reference>
<organism evidence="1 2">
    <name type="scientific">Rhizophagus irregularis</name>
    <dbReference type="NCBI Taxonomy" id="588596"/>
    <lineage>
        <taxon>Eukaryota</taxon>
        <taxon>Fungi</taxon>
        <taxon>Fungi incertae sedis</taxon>
        <taxon>Mucoromycota</taxon>
        <taxon>Glomeromycotina</taxon>
        <taxon>Glomeromycetes</taxon>
        <taxon>Glomerales</taxon>
        <taxon>Glomeraceae</taxon>
        <taxon>Rhizophagus</taxon>
    </lineage>
</organism>
<dbReference type="VEuPathDB" id="FungiDB:RhiirFUN_026624"/>
<gene>
    <name evidence="1" type="ORF">RhiirA4_480437</name>
</gene>
<name>A0A2I1HHX2_9GLOM</name>
<dbReference type="Proteomes" id="UP000234323">
    <property type="component" value="Unassembled WGS sequence"/>
</dbReference>
<accession>A0A2I1HHX2</accession>
<evidence type="ECO:0000313" key="2">
    <source>
        <dbReference type="Proteomes" id="UP000234323"/>
    </source>
</evidence>
<evidence type="ECO:0000313" key="1">
    <source>
        <dbReference type="EMBL" id="PKY58485.1"/>
    </source>
</evidence>
<keyword evidence="2" id="KW-1185">Reference proteome</keyword>
<dbReference type="AlphaFoldDB" id="A0A2I1HHX2"/>
<sequence length="768" mass="88972">MSYTNFVNKEDIIYEEDLVSEEDNTEIYITKNITVKTIIHSLTPLEYPPTSEEGTAIIYHVEGWQNIEMAFEDVQYSMGLPCGQNKTTCTYLGDIAVIKKDRTCHGVKICEFADPELREMEHKSVDPNSDLRLRMSKELSTDNVNYNTFAKYLAAHKTECRYMRNGIQCNGKPILKCLRRHDETVPPSYFIGCTGWRMNEKFHRFISIKENVDFNLLQQLLNGLYEGETNEPVNNCYSVFSNSTKRIYCPHSHRSENTITQGKLMKKLCEVRFSKLIPIDIKSCPFVILISKGIHTHPPPPPNQVPVTIRTRLQELIHQANNDNADVTPTHIITGNLIKTYFGVEYLSDIHASLNNTDRLRYYVDKIQKEIHPQGQGLLGVVYNYSRNINNFRDYVKRLEFFEDEHRVMGEINEFEINYYSNEHNLILTFARVFTNRATTIAYQRIFRVLFDLVLQLTGSPPQFKHIHGFGWNCIIADLDYAQAKGLGLVLNEIDNTKDWEEHLVHIFRSCLVHYKRKIQEKGYNDIVKNKMIALLTAESESAINQVFDDIQAIEEDAADWITFYRQKWVIASLNKSMSKIANDVWITSPDNTNVAEAAHALSNRRGRDLKLLTAILHGQKLDKERFTTIYVHQKYNIPNKGRDKGLISRNVMSNKRNAKKLTKVVPTKRKQNEHTGSNKKTKTNIIEIEEDDKENICTISSRKIKTRNGTEGDDKESELTLKFSELEFQERALALRERELILREKEAKIREMELSLAEKEHVLNSTK</sequence>
<dbReference type="VEuPathDB" id="FungiDB:RhiirA1_475156"/>
<protein>
    <submittedName>
        <fullName evidence="1">Uncharacterized protein</fullName>
    </submittedName>
</protein>